<evidence type="ECO:0000313" key="2">
    <source>
        <dbReference type="EMBL" id="KAH0819819.1"/>
    </source>
</evidence>
<dbReference type="AlphaFoldDB" id="A0A8J6LEF8"/>
<evidence type="ECO:0000256" key="1">
    <source>
        <dbReference type="SAM" id="MobiDB-lite"/>
    </source>
</evidence>
<evidence type="ECO:0000313" key="3">
    <source>
        <dbReference type="Proteomes" id="UP000719412"/>
    </source>
</evidence>
<feature type="region of interest" description="Disordered" evidence="1">
    <location>
        <begin position="74"/>
        <end position="93"/>
    </location>
</feature>
<gene>
    <name evidence="2" type="ORF">GEV33_002972</name>
</gene>
<dbReference type="EMBL" id="JABDTM020013610">
    <property type="protein sequence ID" value="KAH0819819.1"/>
    <property type="molecule type" value="Genomic_DNA"/>
</dbReference>
<organism evidence="2 3">
    <name type="scientific">Tenebrio molitor</name>
    <name type="common">Yellow mealworm beetle</name>
    <dbReference type="NCBI Taxonomy" id="7067"/>
    <lineage>
        <taxon>Eukaryota</taxon>
        <taxon>Metazoa</taxon>
        <taxon>Ecdysozoa</taxon>
        <taxon>Arthropoda</taxon>
        <taxon>Hexapoda</taxon>
        <taxon>Insecta</taxon>
        <taxon>Pterygota</taxon>
        <taxon>Neoptera</taxon>
        <taxon>Endopterygota</taxon>
        <taxon>Coleoptera</taxon>
        <taxon>Polyphaga</taxon>
        <taxon>Cucujiformia</taxon>
        <taxon>Tenebrionidae</taxon>
        <taxon>Tenebrio</taxon>
    </lineage>
</organism>
<name>A0A8J6LEF8_TENMO</name>
<reference evidence="2" key="1">
    <citation type="journal article" date="2020" name="J Insects Food Feed">
        <title>The yellow mealworm (Tenebrio molitor) genome: a resource for the emerging insects as food and feed industry.</title>
        <authorList>
            <person name="Eriksson T."/>
            <person name="Andere A."/>
            <person name="Kelstrup H."/>
            <person name="Emery V."/>
            <person name="Picard C."/>
        </authorList>
    </citation>
    <scope>NUCLEOTIDE SEQUENCE</scope>
    <source>
        <strain evidence="2">Stoneville</strain>
        <tissue evidence="2">Whole head</tissue>
    </source>
</reference>
<proteinExistence type="predicted"/>
<keyword evidence="3" id="KW-1185">Reference proteome</keyword>
<protein>
    <submittedName>
        <fullName evidence="2">Uncharacterized protein</fullName>
    </submittedName>
</protein>
<comment type="caution">
    <text evidence="2">The sequence shown here is derived from an EMBL/GenBank/DDBJ whole genome shotgun (WGS) entry which is preliminary data.</text>
</comment>
<dbReference type="Proteomes" id="UP000719412">
    <property type="component" value="Unassembled WGS sequence"/>
</dbReference>
<sequence>MEMEACCVGRSRTCRNQAGLATGTTSTWASSRGDAENKKKLIEPLPRDVGLLRFLLEPCLAKARERAVWGGVAPAGPSSFRKRYAGGQEENKGKLIKPLPRDVLLRFTDESLARSHHLRYYTLKKKERCALGRKN</sequence>
<reference evidence="2" key="2">
    <citation type="submission" date="2021-08" db="EMBL/GenBank/DDBJ databases">
        <authorList>
            <person name="Eriksson T."/>
        </authorList>
    </citation>
    <scope>NUCLEOTIDE SEQUENCE</scope>
    <source>
        <strain evidence="2">Stoneville</strain>
        <tissue evidence="2">Whole head</tissue>
    </source>
</reference>
<accession>A0A8J6LEF8</accession>